<proteinExistence type="predicted"/>
<dbReference type="OrthoDB" id="2790546at2759"/>
<comment type="caution">
    <text evidence="2">The sequence shown here is derived from an EMBL/GenBank/DDBJ whole genome shotgun (WGS) entry which is preliminary data.</text>
</comment>
<dbReference type="CDD" id="cd18186">
    <property type="entry name" value="BTB_POZ_ZBTB_KLHL-like"/>
    <property type="match status" value="1"/>
</dbReference>
<evidence type="ECO:0000259" key="1">
    <source>
        <dbReference type="PROSITE" id="PS50097"/>
    </source>
</evidence>
<dbReference type="InterPro" id="IPR011333">
    <property type="entry name" value="SKP1/BTB/POZ_sf"/>
</dbReference>
<accession>A0A4S4KJ63</accession>
<feature type="domain" description="BTB" evidence="1">
    <location>
        <begin position="14"/>
        <end position="74"/>
    </location>
</feature>
<reference evidence="2 3" key="1">
    <citation type="submission" date="2019-02" db="EMBL/GenBank/DDBJ databases">
        <title>Genome sequencing of the rare red list fungi Phellinidium pouzarii.</title>
        <authorList>
            <person name="Buettner E."/>
            <person name="Kellner H."/>
        </authorList>
    </citation>
    <scope>NUCLEOTIDE SEQUENCE [LARGE SCALE GENOMIC DNA]</scope>
    <source>
        <strain evidence="2 3">DSM 108285</strain>
    </source>
</reference>
<dbReference type="PROSITE" id="PS50097">
    <property type="entry name" value="BTB"/>
    <property type="match status" value="1"/>
</dbReference>
<dbReference type="Gene3D" id="3.30.710.10">
    <property type="entry name" value="Potassium Channel Kv1.1, Chain A"/>
    <property type="match status" value="1"/>
</dbReference>
<protein>
    <recommendedName>
        <fullName evidence="1">BTB domain-containing protein</fullName>
    </recommendedName>
</protein>
<organism evidence="2 3">
    <name type="scientific">Phellinidium pouzarii</name>
    <dbReference type="NCBI Taxonomy" id="167371"/>
    <lineage>
        <taxon>Eukaryota</taxon>
        <taxon>Fungi</taxon>
        <taxon>Dikarya</taxon>
        <taxon>Basidiomycota</taxon>
        <taxon>Agaricomycotina</taxon>
        <taxon>Agaricomycetes</taxon>
        <taxon>Hymenochaetales</taxon>
        <taxon>Hymenochaetaceae</taxon>
        <taxon>Phellinidium</taxon>
    </lineage>
</organism>
<dbReference type="SMART" id="SM00225">
    <property type="entry name" value="BTB"/>
    <property type="match status" value="1"/>
</dbReference>
<dbReference type="EMBL" id="SGPK01000740">
    <property type="protein sequence ID" value="THG98411.1"/>
    <property type="molecule type" value="Genomic_DNA"/>
</dbReference>
<dbReference type="AlphaFoldDB" id="A0A4S4KJ63"/>
<name>A0A4S4KJ63_9AGAM</name>
<sequence length="321" mass="36664">MSEADFHPRYRSDGDIVLLSLDGVKFRVHSAILVISSDFFRQMFELPQPSSTAGTPVQMDEESTLLAILLDLVYPRGSLPIINDIDVVRRVANVAEKFEMSRALNTLSAIVRIEQTNKEINEDTYPPLDTYAVACQHRWMEVMEDASRRTLAYSVKELVDIFLRRPVEEKKLDLKAEDMLRLIDMHERRKKQIIDGVSPYLLQKHGHTISTCSCIEDDFLAYNTDDHALSDQLDMLTTVLQGEVGLELMDSTDAMNLKDNSFWDSESLKRVWKHKCVKCGRPLINKDKYIGAVRQTIDEAIDTVIFSVDRSDTGDRSDTDE</sequence>
<evidence type="ECO:0000313" key="2">
    <source>
        <dbReference type="EMBL" id="THG98411.1"/>
    </source>
</evidence>
<dbReference type="Proteomes" id="UP000308199">
    <property type="component" value="Unassembled WGS sequence"/>
</dbReference>
<keyword evidence="3" id="KW-1185">Reference proteome</keyword>
<gene>
    <name evidence="2" type="ORF">EW145_g7432</name>
</gene>
<evidence type="ECO:0000313" key="3">
    <source>
        <dbReference type="Proteomes" id="UP000308199"/>
    </source>
</evidence>
<dbReference type="SUPFAM" id="SSF54695">
    <property type="entry name" value="POZ domain"/>
    <property type="match status" value="1"/>
</dbReference>
<dbReference type="Pfam" id="PF00651">
    <property type="entry name" value="BTB"/>
    <property type="match status" value="1"/>
</dbReference>
<dbReference type="InterPro" id="IPR000210">
    <property type="entry name" value="BTB/POZ_dom"/>
</dbReference>